<keyword evidence="1" id="KW-0472">Membrane</keyword>
<dbReference type="Pfam" id="PF13786">
    <property type="entry name" value="DUF4179"/>
    <property type="match status" value="1"/>
</dbReference>
<dbReference type="InterPro" id="IPR025436">
    <property type="entry name" value="DUF4179"/>
</dbReference>
<dbReference type="AlphaFoldDB" id="A0A9X9ER24"/>
<comment type="caution">
    <text evidence="4">The sequence shown here is derived from an EMBL/GenBank/DDBJ whole genome shotgun (WGS) entry which is preliminary data.</text>
</comment>
<accession>A0A9X9ER24</accession>
<reference evidence="4 5" key="1">
    <citation type="journal article" date="2019" name="Environ. Microbiol.">
        <title>An active ?-lactamase is a part of an orchestrated cell wall stress resistance network of Bacillus subtilis and related rhizosphere species.</title>
        <authorList>
            <person name="Bucher T."/>
            <person name="Keren-Paz A."/>
            <person name="Hausser J."/>
            <person name="Olender T."/>
            <person name="Cytryn E."/>
            <person name="Kolodkin-Gal I."/>
        </authorList>
    </citation>
    <scope>NUCLEOTIDE SEQUENCE [LARGE SCALE GENOMIC DNA]</scope>
    <source>
        <strain evidence="4 5">I4</strain>
    </source>
</reference>
<proteinExistence type="predicted"/>
<organism evidence="4 5">
    <name type="scientific">Peribacillus simplex</name>
    <dbReference type="NCBI Taxonomy" id="1478"/>
    <lineage>
        <taxon>Bacteria</taxon>
        <taxon>Bacillati</taxon>
        <taxon>Bacillota</taxon>
        <taxon>Bacilli</taxon>
        <taxon>Bacillales</taxon>
        <taxon>Bacillaceae</taxon>
        <taxon>Peribacillus</taxon>
    </lineage>
</organism>
<evidence type="ECO:0000313" key="5">
    <source>
        <dbReference type="Proteomes" id="UP000309170"/>
    </source>
</evidence>
<sequence>MKMRRRTNAMDNKELKEAIEQIAVPKEKVFSAISKGINKEGNSGKAKKKKVLAGVATAAALLGITVASGFVNPTMNRVLANTPLIGGIFQEFNDSTGVELANQDAVTELNQSITKNGVTVKLTSAYFDGNVVSITGFVDEDVEKGHNEKGEVSFDVNFEHNKGDHDPWLNGKSNDIKKVENGYNFQWKMVYPYKSFKENSTLPITIHNINGIKGEWNFDIPIQQEKNRTLAINQEQGYPDDEVKIRIKEILTAKASSSLVYETVEKYKGDDIIILKAVDDKGNVYRFGDGTLLDESELEDGYQSTVRTEMTKLNSTITSLTFYPQLSVADPKVQQLLDKKSFALKSKRLNLGLQVNDITKNGSKLVIDYQFTGLSKELSKHQLDLFENNLKYEFLLVDKKYIGEIDPENPVPPKNHSIRMNKVKTIDKKTAHFRSTFDLNGEEKIMNFKLENTILQFNFSSLVPAKEVQPFTVVLPVVGNE</sequence>
<gene>
    <name evidence="4" type="ORF">FC678_19115</name>
</gene>
<dbReference type="Proteomes" id="UP000309170">
    <property type="component" value="Unassembled WGS sequence"/>
</dbReference>
<keyword evidence="1" id="KW-1133">Transmembrane helix</keyword>
<evidence type="ECO:0000259" key="3">
    <source>
        <dbReference type="Pfam" id="PF18705"/>
    </source>
</evidence>
<evidence type="ECO:0000259" key="2">
    <source>
        <dbReference type="Pfam" id="PF13786"/>
    </source>
</evidence>
<dbReference type="EMBL" id="SZNT01000330">
    <property type="protein sequence ID" value="TKH08830.1"/>
    <property type="molecule type" value="Genomic_DNA"/>
</dbReference>
<protein>
    <submittedName>
        <fullName evidence="4">DUF4179 domain-containing protein</fullName>
    </submittedName>
</protein>
<dbReference type="InterPro" id="IPR040680">
    <property type="entry name" value="DUF5643"/>
</dbReference>
<feature type="transmembrane region" description="Helical" evidence="1">
    <location>
        <begin position="51"/>
        <end position="71"/>
    </location>
</feature>
<feature type="domain" description="DUF4179" evidence="2">
    <location>
        <begin position="47"/>
        <end position="134"/>
    </location>
</feature>
<feature type="domain" description="DUF5643" evidence="3">
    <location>
        <begin position="228"/>
        <end position="345"/>
    </location>
</feature>
<evidence type="ECO:0000313" key="4">
    <source>
        <dbReference type="EMBL" id="TKH08830.1"/>
    </source>
</evidence>
<dbReference type="Gene3D" id="2.60.40.1640">
    <property type="entry name" value="Conserved domain protein"/>
    <property type="match status" value="1"/>
</dbReference>
<dbReference type="OrthoDB" id="2293641at2"/>
<dbReference type="Gene3D" id="2.60.40.1630">
    <property type="entry name" value="bacillus anthracis domain"/>
    <property type="match status" value="1"/>
</dbReference>
<keyword evidence="1" id="KW-0812">Transmembrane</keyword>
<dbReference type="Pfam" id="PF18705">
    <property type="entry name" value="DUF5643"/>
    <property type="match status" value="1"/>
</dbReference>
<name>A0A9X9ER24_9BACI</name>
<evidence type="ECO:0000256" key="1">
    <source>
        <dbReference type="SAM" id="Phobius"/>
    </source>
</evidence>